<dbReference type="EMBL" id="JBOK01000021">
    <property type="protein sequence ID" value="EXU79085.1"/>
    <property type="molecule type" value="Genomic_DNA"/>
</dbReference>
<sequence length="33" mass="3754">MPDDSPHRFSNHALLLTQRPARPQAKPPEFTTP</sequence>
<reference evidence="2 3" key="1">
    <citation type="submission" date="2014-01" db="EMBL/GenBank/DDBJ databases">
        <title>Interspecies Systems Biology Uncovers Metabolites Affecting C. elegans Gene Expression and Life History Traits.</title>
        <authorList>
            <person name="Watson E."/>
            <person name="Macneil L.T."/>
            <person name="Ritter A.D."/>
            <person name="Yilmaz L.S."/>
            <person name="Rosebrock A.P."/>
            <person name="Caudy A.A."/>
            <person name="Walhout A.J."/>
        </authorList>
    </citation>
    <scope>NUCLEOTIDE SEQUENCE [LARGE SCALE GENOMIC DNA]</scope>
    <source>
        <strain evidence="2 3">DA1877</strain>
    </source>
</reference>
<keyword evidence="3" id="KW-1185">Reference proteome</keyword>
<dbReference type="Proteomes" id="UP000020766">
    <property type="component" value="Unassembled WGS sequence"/>
</dbReference>
<evidence type="ECO:0000313" key="2">
    <source>
        <dbReference type="EMBL" id="EXU79085.1"/>
    </source>
</evidence>
<proteinExistence type="predicted"/>
<accession>A0A014NYV8</accession>
<evidence type="ECO:0000256" key="1">
    <source>
        <dbReference type="SAM" id="MobiDB-lite"/>
    </source>
</evidence>
<evidence type="ECO:0000313" key="3">
    <source>
        <dbReference type="Proteomes" id="UP000020766"/>
    </source>
</evidence>
<dbReference type="AlphaFoldDB" id="A0A014NYV8"/>
<comment type="caution">
    <text evidence="2">The sequence shown here is derived from an EMBL/GenBank/DDBJ whole genome shotgun (WGS) entry which is preliminary data.</text>
</comment>
<organism evidence="2 3">
    <name type="scientific">Comamonas aquatica DA1877</name>
    <dbReference type="NCBI Taxonomy" id="1457173"/>
    <lineage>
        <taxon>Bacteria</taxon>
        <taxon>Pseudomonadati</taxon>
        <taxon>Pseudomonadota</taxon>
        <taxon>Betaproteobacteria</taxon>
        <taxon>Burkholderiales</taxon>
        <taxon>Comamonadaceae</taxon>
        <taxon>Comamonas</taxon>
    </lineage>
</organism>
<gene>
    <name evidence="2" type="ORF">AX13_08410</name>
</gene>
<protein>
    <submittedName>
        <fullName evidence="2">Uncharacterized protein</fullName>
    </submittedName>
</protein>
<feature type="region of interest" description="Disordered" evidence="1">
    <location>
        <begin position="1"/>
        <end position="33"/>
    </location>
</feature>
<name>A0A014NYV8_9BURK</name>